<dbReference type="Pfam" id="PF24987">
    <property type="entry name" value="HEAT_EF3_N"/>
    <property type="match status" value="1"/>
</dbReference>
<dbReference type="InterPro" id="IPR003593">
    <property type="entry name" value="AAA+_ATPase"/>
</dbReference>
<dbReference type="GO" id="GO:0005737">
    <property type="term" value="C:cytoplasm"/>
    <property type="evidence" value="ECO:0007669"/>
    <property type="project" value="UniProtKB-SubCell"/>
</dbReference>
<evidence type="ECO:0000256" key="4">
    <source>
        <dbReference type="ARBA" id="ARBA00014334"/>
    </source>
</evidence>
<protein>
    <recommendedName>
        <fullName evidence="4">Probable ATP-dependent transporter ycf16</fullName>
    </recommendedName>
</protein>
<dbReference type="UniPathway" id="UPA00345"/>
<organism evidence="14 15">
    <name type="scientific">Gracilariopsis chorda</name>
    <dbReference type="NCBI Taxonomy" id="448386"/>
    <lineage>
        <taxon>Eukaryota</taxon>
        <taxon>Rhodophyta</taxon>
        <taxon>Florideophyceae</taxon>
        <taxon>Rhodymeniophycidae</taxon>
        <taxon>Gracilariales</taxon>
        <taxon>Gracilariaceae</taxon>
        <taxon>Gracilariopsis</taxon>
    </lineage>
</organism>
<dbReference type="PROSITE" id="PS00211">
    <property type="entry name" value="ABC_TRANSPORTER_1"/>
    <property type="match status" value="2"/>
</dbReference>
<evidence type="ECO:0000256" key="2">
    <source>
        <dbReference type="ARBA" id="ARBA00004815"/>
    </source>
</evidence>
<evidence type="ECO:0000256" key="1">
    <source>
        <dbReference type="ARBA" id="ARBA00004496"/>
    </source>
</evidence>
<dbReference type="STRING" id="448386.A0A2V3IN64"/>
<evidence type="ECO:0000256" key="6">
    <source>
        <dbReference type="ARBA" id="ARBA00022737"/>
    </source>
</evidence>
<dbReference type="CDD" id="cd03221">
    <property type="entry name" value="ABCF_EF-3"/>
    <property type="match status" value="1"/>
</dbReference>
<comment type="subcellular location">
    <subcellularLocation>
        <location evidence="1">Cytoplasm</location>
    </subcellularLocation>
</comment>
<name>A0A2V3IN64_9FLOR</name>
<dbReference type="SUPFAM" id="SSF54160">
    <property type="entry name" value="Chromo domain-like"/>
    <property type="match status" value="1"/>
</dbReference>
<sequence>MPSSPVSFRQLTAVDTVKPAFEQLLAANDDRNAAAAAFVHHHCAQLDTLSPASELVSALHAVLSTSDKKRAAHRETALHVCNALFTKHALVAAPFLSHLLPSMLTLMADKHSRNVQSAATAAATALLHLLPPVAKRAVCLEPLVQALSIQSKWQTQAGALALICNIATDAPHEIGSCMPDLVPAVAPLMCEAKAALSNASKHAMSTMCHCIDNPDVKPLVPHLMTALGNPTKVEDAIHKLAATTFVAQVECNALAITVPLLKRAFQTRSTPLKRISAKIITNMAKLVERPSDVQPFIPTLMPALKRAADEISDPEARSVCADGVQVLDAASKGEGMAPEPPRVEKQTVLDTLKEACGLAQPHPAIETALNFVAEEATILIANQALDFDEWNVSIAPILSPFVAEGSVDELVNNMLARCTKYMTIVDEEEEEEDAEELCRCKFSLAYGSKVLLNNTDLRLKRGFRYGLLGPNECGKTTLMRAIANGQVEGFPPPDEVRTVFVEADILGELSHLNVVDYIFADEAIKACNVPRDTIESVLSSVGFTPLMLTGSVSYLSGGWRMKLALARAMLQNADILLLDEPTNHLDVVNVKWVEDYLNNLNDVTSIIVSHDKGLLTNVTTHIIQIENLKLKLHKGNLQEFVKKVPKAKSYFELKESKLKFKFPKPGVLDGITSKGKAIIKMENVQFTYPSANRPQVAGVTIRCSLASRVACIGPNGAGKSTIVKLLTGELEPDSGSVWKHANARIGYIAQHAFHHIENHLEKTPNEYIRWRYAYGEDREALQKDTMQVSDEELQLMKTPIQYVWLNDDGTERREKLVIDRLTTHRRTAKGTKNDYEYEVKWVGKPSTFTAWLALDKLEGLGWGKAIKTVDEKVASRASAFTMPLTSTNVEKHLENVGLDREFGTHCRIGALSGGQKVKVALAAALWNCPHLIVLDEPTNYLDRESLVALANAIKQFEGGVVIISHNAEFTGEVCPEIWNLTPATETEPAKLNLEGDLDWTKNAEKEKIQTKQITEMTDAFGNTVKVKGPKRKKKMSRQEKKKLERKRAAQKAAGEYYEGINGTDSEGDY</sequence>
<comment type="caution">
    <text evidence="14">The sequence shown here is derived from an EMBL/GenBank/DDBJ whole genome shotgun (WGS) entry which is preliminary data.</text>
</comment>
<keyword evidence="9" id="KW-0067">ATP-binding</keyword>
<dbReference type="InterPro" id="IPR016197">
    <property type="entry name" value="Chromo-like_dom_sf"/>
</dbReference>
<dbReference type="GO" id="GO:0005524">
    <property type="term" value="F:ATP binding"/>
    <property type="evidence" value="ECO:0007669"/>
    <property type="project" value="UniProtKB-KW"/>
</dbReference>
<dbReference type="Gene3D" id="1.25.10.10">
    <property type="entry name" value="Leucine-rich Repeat Variant"/>
    <property type="match status" value="1"/>
</dbReference>
<dbReference type="GO" id="GO:0016887">
    <property type="term" value="F:ATP hydrolysis activity"/>
    <property type="evidence" value="ECO:0007669"/>
    <property type="project" value="InterPro"/>
</dbReference>
<dbReference type="PANTHER" id="PTHR19211">
    <property type="entry name" value="ATP-BINDING TRANSPORT PROTEIN-RELATED"/>
    <property type="match status" value="1"/>
</dbReference>
<evidence type="ECO:0000256" key="12">
    <source>
        <dbReference type="SAM" id="MobiDB-lite"/>
    </source>
</evidence>
<dbReference type="InterPro" id="IPR011989">
    <property type="entry name" value="ARM-like"/>
</dbReference>
<keyword evidence="7" id="KW-0547">Nucleotide-binding</keyword>
<dbReference type="GO" id="GO:0003746">
    <property type="term" value="F:translation elongation factor activity"/>
    <property type="evidence" value="ECO:0007669"/>
    <property type="project" value="UniProtKB-KW"/>
</dbReference>
<evidence type="ECO:0000259" key="13">
    <source>
        <dbReference type="PROSITE" id="PS50893"/>
    </source>
</evidence>
<dbReference type="InterPro" id="IPR003439">
    <property type="entry name" value="ABC_transporter-like_ATP-bd"/>
</dbReference>
<keyword evidence="5" id="KW-0963">Cytoplasm</keyword>
<evidence type="ECO:0000313" key="14">
    <source>
        <dbReference type="EMBL" id="PXF43521.1"/>
    </source>
</evidence>
<keyword evidence="6" id="KW-0677">Repeat</keyword>
<feature type="domain" description="ABC transporter" evidence="13">
    <location>
        <begin position="679"/>
        <end position="1007"/>
    </location>
</feature>
<evidence type="ECO:0000256" key="7">
    <source>
        <dbReference type="ARBA" id="ARBA00022741"/>
    </source>
</evidence>
<keyword evidence="15" id="KW-1185">Reference proteome</keyword>
<keyword evidence="10" id="KW-0648">Protein biosynthesis</keyword>
<feature type="region of interest" description="Disordered" evidence="12">
    <location>
        <begin position="1025"/>
        <end position="1069"/>
    </location>
</feature>
<keyword evidence="8 14" id="KW-0251">Elongation factor</keyword>
<dbReference type="Gene3D" id="3.40.50.300">
    <property type="entry name" value="P-loop containing nucleotide triphosphate hydrolases"/>
    <property type="match status" value="2"/>
</dbReference>
<dbReference type="SUPFAM" id="SSF52540">
    <property type="entry name" value="P-loop containing nucleoside triphosphate hydrolases"/>
    <property type="match status" value="2"/>
</dbReference>
<dbReference type="InterPro" id="IPR050611">
    <property type="entry name" value="ABCF"/>
</dbReference>
<accession>A0A2V3IN64</accession>
<reference evidence="14 15" key="1">
    <citation type="journal article" date="2018" name="Mol. Biol. Evol.">
        <title>Analysis of the draft genome of the red seaweed Gracilariopsis chorda provides insights into genome size evolution in Rhodophyta.</title>
        <authorList>
            <person name="Lee J."/>
            <person name="Yang E.C."/>
            <person name="Graf L."/>
            <person name="Yang J.H."/>
            <person name="Qiu H."/>
            <person name="Zel Zion U."/>
            <person name="Chan C.X."/>
            <person name="Stephens T.G."/>
            <person name="Weber A.P.M."/>
            <person name="Boo G.H."/>
            <person name="Boo S.M."/>
            <person name="Kim K.M."/>
            <person name="Shin Y."/>
            <person name="Jung M."/>
            <person name="Lee S.J."/>
            <person name="Yim H.S."/>
            <person name="Lee J.H."/>
            <person name="Bhattacharya D."/>
            <person name="Yoon H.S."/>
        </authorList>
    </citation>
    <scope>NUCLEOTIDE SEQUENCE [LARGE SCALE GENOMIC DNA]</scope>
    <source>
        <strain evidence="14 15">SKKU-2015</strain>
        <tissue evidence="14">Whole body</tissue>
    </source>
</reference>
<evidence type="ECO:0000256" key="8">
    <source>
        <dbReference type="ARBA" id="ARBA00022768"/>
    </source>
</evidence>
<evidence type="ECO:0000256" key="10">
    <source>
        <dbReference type="ARBA" id="ARBA00022917"/>
    </source>
</evidence>
<dbReference type="InterPro" id="IPR047038">
    <property type="entry name" value="eEF3_chromodomain-like_sf"/>
</dbReference>
<dbReference type="SUPFAM" id="SSF48371">
    <property type="entry name" value="ARM repeat"/>
    <property type="match status" value="1"/>
</dbReference>
<evidence type="ECO:0000256" key="5">
    <source>
        <dbReference type="ARBA" id="ARBA00022490"/>
    </source>
</evidence>
<dbReference type="InterPro" id="IPR016024">
    <property type="entry name" value="ARM-type_fold"/>
</dbReference>
<dbReference type="InterPro" id="IPR027417">
    <property type="entry name" value="P-loop_NTPase"/>
</dbReference>
<dbReference type="Pfam" id="PF00005">
    <property type="entry name" value="ABC_tran"/>
    <property type="match status" value="2"/>
</dbReference>
<gene>
    <name evidence="14" type="ORF">BWQ96_06749</name>
</gene>
<dbReference type="OrthoDB" id="2110130at2759"/>
<dbReference type="Pfam" id="PF24984">
    <property type="entry name" value="HEAT_EF3_GNC1"/>
    <property type="match status" value="1"/>
</dbReference>
<dbReference type="SMART" id="SM00382">
    <property type="entry name" value="AAA"/>
    <property type="match status" value="2"/>
</dbReference>
<evidence type="ECO:0000313" key="15">
    <source>
        <dbReference type="Proteomes" id="UP000247409"/>
    </source>
</evidence>
<comment type="similarity">
    <text evidence="3">Belongs to the ABC transporter superfamily. ABCF family. EF3 subfamily.</text>
</comment>
<dbReference type="EMBL" id="NBIV01000123">
    <property type="protein sequence ID" value="PXF43521.1"/>
    <property type="molecule type" value="Genomic_DNA"/>
</dbReference>
<comment type="pathway">
    <text evidence="2">Protein biosynthesis; polypeptide chain elongation.</text>
</comment>
<proteinExistence type="inferred from homology"/>
<evidence type="ECO:0000256" key="11">
    <source>
        <dbReference type="ARBA" id="ARBA00049360"/>
    </source>
</evidence>
<evidence type="ECO:0000256" key="3">
    <source>
        <dbReference type="ARBA" id="ARBA00011054"/>
    </source>
</evidence>
<dbReference type="Gene3D" id="2.40.50.990">
    <property type="match status" value="1"/>
</dbReference>
<dbReference type="PROSITE" id="PS50893">
    <property type="entry name" value="ABC_TRANSPORTER_2"/>
    <property type="match status" value="2"/>
</dbReference>
<evidence type="ECO:0000256" key="9">
    <source>
        <dbReference type="ARBA" id="ARBA00022840"/>
    </source>
</evidence>
<dbReference type="PANTHER" id="PTHR19211:SF5">
    <property type="entry name" value="ELONGATION FACTOR 3A-RELATED"/>
    <property type="match status" value="1"/>
</dbReference>
<comment type="catalytic activity">
    <reaction evidence="11">
        <text>ATP + H2O = ADP + phosphate + H(+)</text>
        <dbReference type="Rhea" id="RHEA:13065"/>
        <dbReference type="ChEBI" id="CHEBI:15377"/>
        <dbReference type="ChEBI" id="CHEBI:15378"/>
        <dbReference type="ChEBI" id="CHEBI:30616"/>
        <dbReference type="ChEBI" id="CHEBI:43474"/>
        <dbReference type="ChEBI" id="CHEBI:456216"/>
    </reaction>
</comment>
<dbReference type="AlphaFoldDB" id="A0A2V3IN64"/>
<feature type="domain" description="ABC transporter" evidence="13">
    <location>
        <begin position="432"/>
        <end position="653"/>
    </location>
</feature>
<dbReference type="Proteomes" id="UP000247409">
    <property type="component" value="Unassembled WGS sequence"/>
</dbReference>
<dbReference type="InterPro" id="IPR017871">
    <property type="entry name" value="ABC_transporter-like_CS"/>
</dbReference>
<dbReference type="FunFam" id="3.40.50.300:FF:000193">
    <property type="entry name" value="Probable Elongation factor 3"/>
    <property type="match status" value="1"/>
</dbReference>